<sequence>MVEITMRSVAFVFLFIGTCYCQVDFNERPRNFSIELLYHTQAATGGHVVISPFGIWTLMTGIALGATGSSYDQLSRAFILPKNQNTLISGYRGLTNAVLAEGNNGVSLASRNFVFLDNDFTVFPAFKNSLQNDFGASLKVLDFDDPNSARIANTYIEKSGGRVSNVLKSDDFHESRMILTNVISFKGLWQSPFNVTDTVMEPFYNEEKVVIGSVNMMFQKGTFAFSNMQSLKSFVVELPYGTNGKYSMIVILPYPNVKISDMYKNFAKVSLKDIFKRLQDDVDAFGMDDVDVKLPRFQISTNLVLNKPLNDMGVYDIFQPDLASFQRVSKDNIFVSAIVHKADIEVTESGTVASAVTTATFSDRISAPYFHANRPFIYFIMEKTTTTVLFSGIYSKPTVY</sequence>
<dbReference type="InterPro" id="IPR036186">
    <property type="entry name" value="Serpin_sf"/>
</dbReference>
<dbReference type="Gene3D" id="3.30.497.10">
    <property type="entry name" value="Antithrombin, subunit I, domain 2"/>
    <property type="match status" value="1"/>
</dbReference>
<dbReference type="InterPro" id="IPR023795">
    <property type="entry name" value="Serpin_CS"/>
</dbReference>
<dbReference type="Proteomes" id="UP000322000">
    <property type="component" value="Chromosome 12"/>
</dbReference>
<evidence type="ECO:0000256" key="3">
    <source>
        <dbReference type="RuleBase" id="RU000411"/>
    </source>
</evidence>
<evidence type="ECO:0000313" key="7">
    <source>
        <dbReference type="RefSeq" id="XP_026736072.1"/>
    </source>
</evidence>
<name>A0A7E5W6E1_TRINI</name>
<keyword evidence="2 7" id="KW-0722">Serine protease inhibitor</keyword>
<comment type="similarity">
    <text evidence="3">Belongs to the serpin family.</text>
</comment>
<dbReference type="InParanoid" id="A0A7E5W6E1"/>
<dbReference type="GO" id="GO:0005615">
    <property type="term" value="C:extracellular space"/>
    <property type="evidence" value="ECO:0007669"/>
    <property type="project" value="InterPro"/>
</dbReference>
<dbReference type="InterPro" id="IPR000215">
    <property type="entry name" value="Serpin_fam"/>
</dbReference>
<evidence type="ECO:0000256" key="2">
    <source>
        <dbReference type="ARBA" id="ARBA00022900"/>
    </source>
</evidence>
<dbReference type="PROSITE" id="PS00284">
    <property type="entry name" value="SERPIN"/>
    <property type="match status" value="1"/>
</dbReference>
<dbReference type="InterPro" id="IPR023796">
    <property type="entry name" value="Serpin_dom"/>
</dbReference>
<reference evidence="7" key="1">
    <citation type="submission" date="2025-08" db="UniProtKB">
        <authorList>
            <consortium name="RefSeq"/>
        </authorList>
    </citation>
    <scope>IDENTIFICATION</scope>
</reference>
<feature type="signal peptide" evidence="4">
    <location>
        <begin position="1"/>
        <end position="21"/>
    </location>
</feature>
<dbReference type="PANTHER" id="PTHR11461:SF367">
    <property type="entry name" value="GH21475P-RELATED"/>
    <property type="match status" value="1"/>
</dbReference>
<dbReference type="SUPFAM" id="SSF56574">
    <property type="entry name" value="Serpins"/>
    <property type="match status" value="1"/>
</dbReference>
<proteinExistence type="inferred from homology"/>
<keyword evidence="6" id="KW-1185">Reference proteome</keyword>
<dbReference type="GO" id="GO:0004867">
    <property type="term" value="F:serine-type endopeptidase inhibitor activity"/>
    <property type="evidence" value="ECO:0007669"/>
    <property type="project" value="UniProtKB-KW"/>
</dbReference>
<keyword evidence="1 7" id="KW-0646">Protease inhibitor</keyword>
<evidence type="ECO:0000259" key="5">
    <source>
        <dbReference type="SMART" id="SM00093"/>
    </source>
</evidence>
<dbReference type="PANTHER" id="PTHR11461">
    <property type="entry name" value="SERINE PROTEASE INHIBITOR, SERPIN"/>
    <property type="match status" value="1"/>
</dbReference>
<evidence type="ECO:0000256" key="4">
    <source>
        <dbReference type="SAM" id="SignalP"/>
    </source>
</evidence>
<evidence type="ECO:0000256" key="1">
    <source>
        <dbReference type="ARBA" id="ARBA00022690"/>
    </source>
</evidence>
<dbReference type="OrthoDB" id="9440847at2759"/>
<gene>
    <name evidence="7" type="primary">LOC113499704</name>
</gene>
<dbReference type="InterPro" id="IPR042178">
    <property type="entry name" value="Serpin_sf_1"/>
</dbReference>
<dbReference type="RefSeq" id="XP_026736072.1">
    <property type="nucleotide sequence ID" value="XM_026880271.1"/>
</dbReference>
<feature type="chain" id="PRO_5028807740" evidence="4">
    <location>
        <begin position="22"/>
        <end position="400"/>
    </location>
</feature>
<dbReference type="CTD" id="692688"/>
<dbReference type="GeneID" id="113499704"/>
<feature type="domain" description="Serpin" evidence="5">
    <location>
        <begin position="34"/>
        <end position="397"/>
    </location>
</feature>
<dbReference type="Gene3D" id="2.30.39.10">
    <property type="entry name" value="Alpha-1-antitrypsin, domain 1"/>
    <property type="match status" value="1"/>
</dbReference>
<protein>
    <submittedName>
        <fullName evidence="7">Serine protease inhibitor 77Ba-like</fullName>
    </submittedName>
</protein>
<dbReference type="SMART" id="SM00093">
    <property type="entry name" value="SERPIN"/>
    <property type="match status" value="1"/>
</dbReference>
<dbReference type="Pfam" id="PF00079">
    <property type="entry name" value="Serpin"/>
    <property type="match status" value="1"/>
</dbReference>
<accession>A0A7E5W6E1</accession>
<dbReference type="FunCoup" id="A0A7E5W6E1">
    <property type="interactions" value="66"/>
</dbReference>
<keyword evidence="4" id="KW-0732">Signal</keyword>
<evidence type="ECO:0000313" key="6">
    <source>
        <dbReference type="Proteomes" id="UP000322000"/>
    </source>
</evidence>
<dbReference type="KEGG" id="tnl:113499704"/>
<dbReference type="InterPro" id="IPR042185">
    <property type="entry name" value="Serpin_sf_2"/>
</dbReference>
<organism evidence="6 7">
    <name type="scientific">Trichoplusia ni</name>
    <name type="common">Cabbage looper</name>
    <dbReference type="NCBI Taxonomy" id="7111"/>
    <lineage>
        <taxon>Eukaryota</taxon>
        <taxon>Metazoa</taxon>
        <taxon>Ecdysozoa</taxon>
        <taxon>Arthropoda</taxon>
        <taxon>Hexapoda</taxon>
        <taxon>Insecta</taxon>
        <taxon>Pterygota</taxon>
        <taxon>Neoptera</taxon>
        <taxon>Endopterygota</taxon>
        <taxon>Lepidoptera</taxon>
        <taxon>Glossata</taxon>
        <taxon>Ditrysia</taxon>
        <taxon>Noctuoidea</taxon>
        <taxon>Noctuidae</taxon>
        <taxon>Plusiinae</taxon>
        <taxon>Trichoplusia</taxon>
    </lineage>
</organism>
<dbReference type="CDD" id="cd19598">
    <property type="entry name" value="serpin77Ba-like_insects"/>
    <property type="match status" value="1"/>
</dbReference>
<dbReference type="AlphaFoldDB" id="A0A7E5W6E1"/>